<comment type="caution">
    <text evidence="1">The sequence shown here is derived from an EMBL/GenBank/DDBJ whole genome shotgun (WGS) entry which is preliminary data.</text>
</comment>
<dbReference type="EMBL" id="MIHA01000002">
    <property type="protein sequence ID" value="ODQ91831.1"/>
    <property type="molecule type" value="Genomic_DNA"/>
</dbReference>
<dbReference type="OrthoDB" id="4730604at2"/>
<name>A0A1E3RPQ6_MYCFV</name>
<dbReference type="STRING" id="1776.BHQ18_02935"/>
<reference evidence="2" key="1">
    <citation type="submission" date="2016-09" db="EMBL/GenBank/DDBJ databases">
        <authorList>
            <person name="Greninger A.L."/>
            <person name="Jerome K.R."/>
            <person name="Mcnair B."/>
            <person name="Wallis C."/>
            <person name="Fang F."/>
        </authorList>
    </citation>
    <scope>NUCLEOTIDE SEQUENCE [LARGE SCALE GENOMIC DNA]</scope>
    <source>
        <strain evidence="2">M6</strain>
    </source>
</reference>
<organism evidence="1 2">
    <name type="scientific">Mycolicibacterium flavescens</name>
    <name type="common">Mycobacterium flavescens</name>
    <dbReference type="NCBI Taxonomy" id="1776"/>
    <lineage>
        <taxon>Bacteria</taxon>
        <taxon>Bacillati</taxon>
        <taxon>Actinomycetota</taxon>
        <taxon>Actinomycetes</taxon>
        <taxon>Mycobacteriales</taxon>
        <taxon>Mycobacteriaceae</taxon>
        <taxon>Mycolicibacterium</taxon>
    </lineage>
</organism>
<dbReference type="AlphaFoldDB" id="A0A1E3RPQ6"/>
<evidence type="ECO:0000313" key="2">
    <source>
        <dbReference type="Proteomes" id="UP000094053"/>
    </source>
</evidence>
<proteinExistence type="predicted"/>
<dbReference type="Proteomes" id="UP000094053">
    <property type="component" value="Unassembled WGS sequence"/>
</dbReference>
<dbReference type="RefSeq" id="WP_069412088.1">
    <property type="nucleotide sequence ID" value="NZ_JACKUL010000036.1"/>
</dbReference>
<gene>
    <name evidence="1" type="ORF">BHQ18_02935</name>
</gene>
<evidence type="ECO:0000313" key="1">
    <source>
        <dbReference type="EMBL" id="ODQ91831.1"/>
    </source>
</evidence>
<protein>
    <submittedName>
        <fullName evidence="1">Uncharacterized protein</fullName>
    </submittedName>
</protein>
<sequence length="103" mass="11472">MTSPWGNLDDATQNDELYLEPDVISDLNKAFEPYRQSLQTLIDDALDDTAGYFGTNELAKILETAFNARGEMLTKYLTEQLSQSKDFVKTAQDAAAAMEALDK</sequence>
<accession>A0A1E3RPQ6</accession>
<keyword evidence="2" id="KW-1185">Reference proteome</keyword>